<organism evidence="2 3">
    <name type="scientific">Insulibacter thermoxylanivorax</name>
    <dbReference type="NCBI Taxonomy" id="2749268"/>
    <lineage>
        <taxon>Bacteria</taxon>
        <taxon>Bacillati</taxon>
        <taxon>Bacillota</taxon>
        <taxon>Bacilli</taxon>
        <taxon>Bacillales</taxon>
        <taxon>Paenibacillaceae</taxon>
        <taxon>Insulibacter</taxon>
    </lineage>
</organism>
<accession>A0A916QIP5</accession>
<feature type="coiled-coil region" evidence="1">
    <location>
        <begin position="62"/>
        <end position="93"/>
    </location>
</feature>
<evidence type="ECO:0000313" key="2">
    <source>
        <dbReference type="EMBL" id="GFR39177.1"/>
    </source>
</evidence>
<sequence length="215" mass="23065">MKWLKKSVLLIAVFAVGVVSGSMIWTSSANNTGLVDPNRPGSVNDPLITKSYVDQAVAGQVKTELEKQLQGQLEQLDKMLADKQKEMDDKIVQFQKQLDALISKAGGMTVVELQPNQTMYADPGATFIVRNGTTIAVSTDANGIPDVTGGKDLMDGTPIELNHMLIFPREGRGIKSTHSSTVFVMVTGGYTVMNPDGTIAASSSMDNSDQNETAE</sequence>
<dbReference type="EMBL" id="BMAQ01000035">
    <property type="protein sequence ID" value="GFR39177.1"/>
    <property type="molecule type" value="Genomic_DNA"/>
</dbReference>
<comment type="caution">
    <text evidence="2">The sequence shown here is derived from an EMBL/GenBank/DDBJ whole genome shotgun (WGS) entry which is preliminary data.</text>
</comment>
<keyword evidence="3" id="KW-1185">Reference proteome</keyword>
<gene>
    <name evidence="2" type="ORF">PRECH8_24730</name>
</gene>
<proteinExistence type="predicted"/>
<evidence type="ECO:0000313" key="3">
    <source>
        <dbReference type="Proteomes" id="UP000654993"/>
    </source>
</evidence>
<keyword evidence="1" id="KW-0175">Coiled coil</keyword>
<dbReference type="Proteomes" id="UP000654993">
    <property type="component" value="Unassembled WGS sequence"/>
</dbReference>
<name>A0A916QIP5_9BACL</name>
<reference evidence="2" key="1">
    <citation type="submission" date="2020-08" db="EMBL/GenBank/DDBJ databases">
        <authorList>
            <person name="Uke A."/>
            <person name="Chhe C."/>
            <person name="Baramee S."/>
            <person name="Kosugi A."/>
        </authorList>
    </citation>
    <scope>NUCLEOTIDE SEQUENCE</scope>
    <source>
        <strain evidence="2">DA-C8</strain>
    </source>
</reference>
<dbReference type="AlphaFoldDB" id="A0A916QIP5"/>
<reference evidence="2" key="2">
    <citation type="journal article" date="2021" name="Data Brief">
        <title>Draft genome sequence data of the facultative, thermophilic, xylanolytic bacterium Paenibacillus sp. strain DA-C8.</title>
        <authorList>
            <person name="Chhe C."/>
            <person name="Uke A."/>
            <person name="Baramee S."/>
            <person name="Ungkulpasvich U."/>
            <person name="Tachaapaikoon C."/>
            <person name="Pason P."/>
            <person name="Waeonukul R."/>
            <person name="Ratanakhanokchai K."/>
            <person name="Kosugi A."/>
        </authorList>
    </citation>
    <scope>NUCLEOTIDE SEQUENCE</scope>
    <source>
        <strain evidence="2">DA-C8</strain>
    </source>
</reference>
<protein>
    <submittedName>
        <fullName evidence="2">Uncharacterized protein</fullName>
    </submittedName>
</protein>
<dbReference type="RefSeq" id="WP_200967384.1">
    <property type="nucleotide sequence ID" value="NZ_BMAQ01000035.1"/>
</dbReference>
<evidence type="ECO:0000256" key="1">
    <source>
        <dbReference type="SAM" id="Coils"/>
    </source>
</evidence>